<dbReference type="InterPro" id="IPR036390">
    <property type="entry name" value="WH_DNA-bd_sf"/>
</dbReference>
<keyword evidence="3" id="KW-1185">Reference proteome</keyword>
<sequence>MNSAHGAVALLANSENRVAVLEVLQQGPIDRAAIQAETAVSSATLRRILTDFEARYWIVPQGDTCELTPLGAWAVEEFTNFLNMMQTCCELQQISNGCPETSCRSTFDV</sequence>
<reference evidence="2" key="2">
    <citation type="submission" date="2022-02" db="EMBL/GenBank/DDBJ databases">
        <authorList>
            <person name="Elcheninov A.G."/>
            <person name="Sorokin D.Y."/>
            <person name="Kublanov I.V."/>
        </authorList>
    </citation>
    <scope>NUCLEOTIDE SEQUENCE</scope>
    <source>
        <strain evidence="2">AArc-St2</strain>
    </source>
</reference>
<reference evidence="2" key="1">
    <citation type="journal article" date="2022" name="Syst. Appl. Microbiol.">
        <title>Natronocalculus amylovorans gen. nov., sp. nov., and Natranaeroarchaeum aerophilus sp. nov., dominant culturable amylolytic natronoarchaea from hypersaline soda lakes in southwestern Siberia.</title>
        <authorList>
            <person name="Sorokin D.Y."/>
            <person name="Elcheninov A.G."/>
            <person name="Khizhniak T.V."/>
            <person name="Koenen M."/>
            <person name="Bale N.J."/>
            <person name="Damste J.S.S."/>
            <person name="Kublanov I.V."/>
        </authorList>
    </citation>
    <scope>NUCLEOTIDE SEQUENCE</scope>
    <source>
        <strain evidence="2">AArc-St2</strain>
    </source>
</reference>
<dbReference type="SUPFAM" id="SSF46785">
    <property type="entry name" value="Winged helix' DNA-binding domain"/>
    <property type="match status" value="1"/>
</dbReference>
<comment type="caution">
    <text evidence="2">The sequence shown here is derived from an EMBL/GenBank/DDBJ whole genome shotgun (WGS) entry which is preliminary data.</text>
</comment>
<evidence type="ECO:0000259" key="1">
    <source>
        <dbReference type="Pfam" id="PF25213"/>
    </source>
</evidence>
<dbReference type="EMBL" id="JAKRVX010000001">
    <property type="protein sequence ID" value="MCL9816110.1"/>
    <property type="molecule type" value="Genomic_DNA"/>
</dbReference>
<dbReference type="Proteomes" id="UP001203207">
    <property type="component" value="Unassembled WGS sequence"/>
</dbReference>
<proteinExistence type="predicted"/>
<feature type="domain" description="HVO-A0261-like N-terminal" evidence="1">
    <location>
        <begin position="7"/>
        <end position="87"/>
    </location>
</feature>
<protein>
    <recommendedName>
        <fullName evidence="1">HVO-A0261-like N-terminal domain-containing protein</fullName>
    </recommendedName>
</protein>
<name>A0AAE3FWC5_9EURY</name>
<evidence type="ECO:0000313" key="2">
    <source>
        <dbReference type="EMBL" id="MCL9816110.1"/>
    </source>
</evidence>
<dbReference type="InterPro" id="IPR057527">
    <property type="entry name" value="HVO_A0261-like_N"/>
</dbReference>
<gene>
    <name evidence="2" type="ORF">AArcSt2_04055</name>
</gene>
<dbReference type="AlphaFoldDB" id="A0AAE3FWC5"/>
<accession>A0AAE3FWC5</accession>
<evidence type="ECO:0000313" key="3">
    <source>
        <dbReference type="Proteomes" id="UP001203207"/>
    </source>
</evidence>
<organism evidence="2 3">
    <name type="scientific">Natronocalculus amylovorans</name>
    <dbReference type="NCBI Taxonomy" id="2917812"/>
    <lineage>
        <taxon>Archaea</taxon>
        <taxon>Methanobacteriati</taxon>
        <taxon>Methanobacteriota</taxon>
        <taxon>Stenosarchaea group</taxon>
        <taxon>Halobacteria</taxon>
        <taxon>Halobacteriales</taxon>
        <taxon>Haloferacaceae</taxon>
        <taxon>Natronocalculus</taxon>
    </lineage>
</organism>
<dbReference type="RefSeq" id="WP_250583061.1">
    <property type="nucleotide sequence ID" value="NZ_JAKRVX010000001.1"/>
</dbReference>
<dbReference type="Pfam" id="PF25213">
    <property type="entry name" value="HVO_A0261_N"/>
    <property type="match status" value="1"/>
</dbReference>